<reference evidence="2" key="1">
    <citation type="submission" date="2020-06" db="EMBL/GenBank/DDBJ databases">
        <title>WGS assembly of Ceratodon purpureus strain R40.</title>
        <authorList>
            <person name="Carey S.B."/>
            <person name="Jenkins J."/>
            <person name="Shu S."/>
            <person name="Lovell J.T."/>
            <person name="Sreedasyam A."/>
            <person name="Maumus F."/>
            <person name="Tiley G.P."/>
            <person name="Fernandez-Pozo N."/>
            <person name="Barry K."/>
            <person name="Chen C."/>
            <person name="Wang M."/>
            <person name="Lipzen A."/>
            <person name="Daum C."/>
            <person name="Saski C.A."/>
            <person name="Payton A.C."/>
            <person name="Mcbreen J.C."/>
            <person name="Conrad R.E."/>
            <person name="Kollar L.M."/>
            <person name="Olsson S."/>
            <person name="Huttunen S."/>
            <person name="Landis J.B."/>
            <person name="Wickett N.J."/>
            <person name="Johnson M.G."/>
            <person name="Rensing S.A."/>
            <person name="Grimwood J."/>
            <person name="Schmutz J."/>
            <person name="Mcdaniel S.F."/>
        </authorList>
    </citation>
    <scope>NUCLEOTIDE SEQUENCE</scope>
    <source>
        <strain evidence="2">R40</strain>
    </source>
</reference>
<keyword evidence="1" id="KW-0732">Signal</keyword>
<sequence length="61" mass="6305">MAGHGRGACLLLGCAIVQVASSPLFGVSLEVCLGRLVHPKTDTLGGVCGFQSSCDVYFSLY</sequence>
<feature type="signal peptide" evidence="1">
    <location>
        <begin position="1"/>
        <end position="21"/>
    </location>
</feature>
<name>A0A8T0J6P9_CERPU</name>
<gene>
    <name evidence="2" type="ORF">KC19_1G165300</name>
</gene>
<accession>A0A8T0J6P9</accession>
<dbReference type="EMBL" id="CM026421">
    <property type="protein sequence ID" value="KAG0591307.1"/>
    <property type="molecule type" value="Genomic_DNA"/>
</dbReference>
<keyword evidence="3" id="KW-1185">Reference proteome</keyword>
<dbReference type="AlphaFoldDB" id="A0A8T0J6P9"/>
<evidence type="ECO:0000313" key="2">
    <source>
        <dbReference type="EMBL" id="KAG0591307.1"/>
    </source>
</evidence>
<evidence type="ECO:0000256" key="1">
    <source>
        <dbReference type="SAM" id="SignalP"/>
    </source>
</evidence>
<feature type="chain" id="PRO_5035763577" evidence="1">
    <location>
        <begin position="22"/>
        <end position="61"/>
    </location>
</feature>
<organism evidence="2 3">
    <name type="scientific">Ceratodon purpureus</name>
    <name type="common">Fire moss</name>
    <name type="synonym">Dicranum purpureum</name>
    <dbReference type="NCBI Taxonomy" id="3225"/>
    <lineage>
        <taxon>Eukaryota</taxon>
        <taxon>Viridiplantae</taxon>
        <taxon>Streptophyta</taxon>
        <taxon>Embryophyta</taxon>
        <taxon>Bryophyta</taxon>
        <taxon>Bryophytina</taxon>
        <taxon>Bryopsida</taxon>
        <taxon>Dicranidae</taxon>
        <taxon>Pseudoditrichales</taxon>
        <taxon>Ditrichaceae</taxon>
        <taxon>Ceratodon</taxon>
    </lineage>
</organism>
<evidence type="ECO:0000313" key="3">
    <source>
        <dbReference type="Proteomes" id="UP000822688"/>
    </source>
</evidence>
<protein>
    <submittedName>
        <fullName evidence="2">Uncharacterized protein</fullName>
    </submittedName>
</protein>
<comment type="caution">
    <text evidence="2">The sequence shown here is derived from an EMBL/GenBank/DDBJ whole genome shotgun (WGS) entry which is preliminary data.</text>
</comment>
<dbReference type="Proteomes" id="UP000822688">
    <property type="component" value="Chromosome 1"/>
</dbReference>
<proteinExistence type="predicted"/>